<sequence length="347" mass="39471">MDNRKGLSLRGVVYDVGTHTRGAAASTREAFDPEVVRQEIRIISRDLQANAIRLTGRDIGRLTLAAEAALAEGLEVWVSPERIDAGEEETLAHYAECAKAMEKLRKKTPKIVFVAGWELSFFMKGLVTGDTAFDRIRTVMNPFRLLMSTIRLGSFHKRLNAFLRKAAAVVREHFHGPLTYASGTWENVDWSLFDYVGMDYYRDKANAAAYRSKLRDYAKHGKPVVVLEFGSCTYTGAKDKGSYGWIIVDRNVTPPRLKGDYERDEEEQAQQLRELLDLYGEEEVYGAFWFTFVMPTYPYDENPAHDLDRASYALVRSLKGQTGTAYPGMPWEPKKAFYALAERYRKS</sequence>
<organism evidence="1 2">
    <name type="scientific">Paenibacillus aurantius</name>
    <dbReference type="NCBI Taxonomy" id="2918900"/>
    <lineage>
        <taxon>Bacteria</taxon>
        <taxon>Bacillati</taxon>
        <taxon>Bacillota</taxon>
        <taxon>Bacilli</taxon>
        <taxon>Bacillales</taxon>
        <taxon>Paenibacillaceae</taxon>
        <taxon>Paenibacillus</taxon>
    </lineage>
</organism>
<dbReference type="RefSeq" id="WP_315606124.1">
    <property type="nucleotide sequence ID" value="NZ_CP130318.1"/>
</dbReference>
<name>A0AA96LIZ6_9BACL</name>
<dbReference type="InterPro" id="IPR017853">
    <property type="entry name" value="GH"/>
</dbReference>
<keyword evidence="2" id="KW-1185">Reference proteome</keyword>
<reference evidence="1 2" key="1">
    <citation type="submission" date="2022-02" db="EMBL/GenBank/DDBJ databases">
        <title>Paenibacillus sp. MBLB1776 Whole Genome Shotgun Sequencing.</title>
        <authorList>
            <person name="Hwang C.Y."/>
            <person name="Cho E.-S."/>
            <person name="Seo M.-J."/>
        </authorList>
    </citation>
    <scope>NUCLEOTIDE SEQUENCE [LARGE SCALE GENOMIC DNA]</scope>
    <source>
        <strain evidence="1 2">MBLB1776</strain>
    </source>
</reference>
<proteinExistence type="predicted"/>
<dbReference type="Gene3D" id="3.20.20.80">
    <property type="entry name" value="Glycosidases"/>
    <property type="match status" value="1"/>
</dbReference>
<dbReference type="SUPFAM" id="SSF51445">
    <property type="entry name" value="(Trans)glycosidases"/>
    <property type="match status" value="1"/>
</dbReference>
<evidence type="ECO:0008006" key="3">
    <source>
        <dbReference type="Google" id="ProtNLM"/>
    </source>
</evidence>
<evidence type="ECO:0000313" key="1">
    <source>
        <dbReference type="EMBL" id="WNQ12347.1"/>
    </source>
</evidence>
<dbReference type="Proteomes" id="UP001305702">
    <property type="component" value="Chromosome"/>
</dbReference>
<dbReference type="AlphaFoldDB" id="A0AA96LIZ6"/>
<evidence type="ECO:0000313" key="2">
    <source>
        <dbReference type="Proteomes" id="UP001305702"/>
    </source>
</evidence>
<dbReference type="EMBL" id="CP130318">
    <property type="protein sequence ID" value="WNQ12347.1"/>
    <property type="molecule type" value="Genomic_DNA"/>
</dbReference>
<protein>
    <recommendedName>
        <fullName evidence="3">Abortive infection protein</fullName>
    </recommendedName>
</protein>
<accession>A0AA96LIZ6</accession>
<gene>
    <name evidence="1" type="ORF">MJA45_04680</name>
</gene>
<dbReference type="KEGG" id="paun:MJA45_04680"/>